<organism evidence="14 15">
    <name type="scientific">Parvibium lacunae</name>
    <dbReference type="NCBI Taxonomy" id="1888893"/>
    <lineage>
        <taxon>Bacteria</taxon>
        <taxon>Pseudomonadati</taxon>
        <taxon>Pseudomonadota</taxon>
        <taxon>Betaproteobacteria</taxon>
        <taxon>Burkholderiales</taxon>
        <taxon>Alcaligenaceae</taxon>
        <taxon>Parvibium</taxon>
    </lineage>
</organism>
<proteinExistence type="inferred from homology"/>
<evidence type="ECO:0000256" key="11">
    <source>
        <dbReference type="ARBA" id="ARBA00023237"/>
    </source>
</evidence>
<evidence type="ECO:0000313" key="15">
    <source>
        <dbReference type="Proteomes" id="UP000252357"/>
    </source>
</evidence>
<dbReference type="EMBL" id="QPGB01000006">
    <property type="protein sequence ID" value="RCS56526.1"/>
    <property type="molecule type" value="Genomic_DNA"/>
</dbReference>
<evidence type="ECO:0000256" key="7">
    <source>
        <dbReference type="ARBA" id="ARBA00022927"/>
    </source>
</evidence>
<dbReference type="CDD" id="cd16326">
    <property type="entry name" value="LolB"/>
    <property type="match status" value="1"/>
</dbReference>
<evidence type="ECO:0000256" key="1">
    <source>
        <dbReference type="ARBA" id="ARBA00004459"/>
    </source>
</evidence>
<keyword evidence="15" id="KW-1185">Reference proteome</keyword>
<protein>
    <recommendedName>
        <fullName evidence="4">Outer-membrane lipoprotein LolB</fullName>
    </recommendedName>
</protein>
<evidence type="ECO:0000256" key="4">
    <source>
        <dbReference type="ARBA" id="ARBA00016202"/>
    </source>
</evidence>
<keyword evidence="11" id="KW-0998">Cell outer membrane</keyword>
<evidence type="ECO:0000256" key="12">
    <source>
        <dbReference type="ARBA" id="ARBA00023288"/>
    </source>
</evidence>
<keyword evidence="9" id="KW-0564">Palmitate</keyword>
<dbReference type="InterPro" id="IPR004565">
    <property type="entry name" value="OM_lipoprot_LolB"/>
</dbReference>
<keyword evidence="12 14" id="KW-0449">Lipoprotein</keyword>
<keyword evidence="7" id="KW-0653">Protein transport</keyword>
<keyword evidence="8 13" id="KW-0472">Membrane</keyword>
<dbReference type="Gene3D" id="2.50.20.10">
    <property type="entry name" value="Lipoprotein localisation LolA/LolB/LppX"/>
    <property type="match status" value="1"/>
</dbReference>
<sequence>MLAQGYHGRAARPLLTAPGLWRRMSTACIALIVMLSLVGCTTFTTVATPTTDASVLPPSADSPVTLAYSGRFSLRYEQHGSPTYGQGRFTLTQQRDSYSLELNSPFGNTLATLSWQAGQATLWQPNQPLLHGTDPNDLINQLLGWPVPVNLLPDWLQALVNGKISSIQQQGWEVTTLPLASAAADQPDKPRQLQAEHPGNATQPAVRLRILLDANNPPVTTTH</sequence>
<comment type="caution">
    <text evidence="14">The sequence shown here is derived from an EMBL/GenBank/DDBJ whole genome shotgun (WGS) entry which is preliminary data.</text>
</comment>
<comment type="similarity">
    <text evidence="2">Belongs to the LolB family.</text>
</comment>
<dbReference type="Proteomes" id="UP000252357">
    <property type="component" value="Unassembled WGS sequence"/>
</dbReference>
<dbReference type="Pfam" id="PF03550">
    <property type="entry name" value="LolB"/>
    <property type="match status" value="1"/>
</dbReference>
<evidence type="ECO:0000313" key="14">
    <source>
        <dbReference type="EMBL" id="RCS56526.1"/>
    </source>
</evidence>
<evidence type="ECO:0000256" key="13">
    <source>
        <dbReference type="SAM" id="Phobius"/>
    </source>
</evidence>
<evidence type="ECO:0000256" key="3">
    <source>
        <dbReference type="ARBA" id="ARBA00011245"/>
    </source>
</evidence>
<feature type="transmembrane region" description="Helical" evidence="13">
    <location>
        <begin position="20"/>
        <end position="39"/>
    </location>
</feature>
<evidence type="ECO:0000256" key="2">
    <source>
        <dbReference type="ARBA" id="ARBA00009696"/>
    </source>
</evidence>
<evidence type="ECO:0000256" key="10">
    <source>
        <dbReference type="ARBA" id="ARBA00023186"/>
    </source>
</evidence>
<evidence type="ECO:0000256" key="6">
    <source>
        <dbReference type="ARBA" id="ARBA00022729"/>
    </source>
</evidence>
<keyword evidence="5" id="KW-0813">Transport</keyword>
<keyword evidence="13" id="KW-0812">Transmembrane</keyword>
<dbReference type="InterPro" id="IPR029046">
    <property type="entry name" value="LolA/LolB/LppX"/>
</dbReference>
<keyword evidence="13" id="KW-1133">Transmembrane helix</keyword>
<evidence type="ECO:0000256" key="8">
    <source>
        <dbReference type="ARBA" id="ARBA00023136"/>
    </source>
</evidence>
<evidence type="ECO:0000256" key="9">
    <source>
        <dbReference type="ARBA" id="ARBA00023139"/>
    </source>
</evidence>
<accession>A0A368KYM7</accession>
<reference evidence="14 15" key="1">
    <citation type="journal article" date="2018" name="Int. J. Syst. Evol. Microbiol.">
        <title>Parvibium lacunae gen. nov., sp. nov., a new member of the family Alcaligenaceae isolated from a freshwater pond.</title>
        <authorList>
            <person name="Chen W.M."/>
            <person name="Xie P.B."/>
            <person name="Hsu M.Y."/>
            <person name="Sheu S.Y."/>
        </authorList>
    </citation>
    <scope>NUCLEOTIDE SEQUENCE [LARGE SCALE GENOMIC DNA]</scope>
    <source>
        <strain evidence="14 15">KMB9</strain>
    </source>
</reference>
<gene>
    <name evidence="14" type="ORF">DU000_11190</name>
</gene>
<keyword evidence="6" id="KW-0732">Signal</keyword>
<name>A0A368KYM7_9BURK</name>
<comment type="subunit">
    <text evidence="3">Monomer.</text>
</comment>
<evidence type="ECO:0000256" key="5">
    <source>
        <dbReference type="ARBA" id="ARBA00022448"/>
    </source>
</evidence>
<dbReference type="AlphaFoldDB" id="A0A368KYM7"/>
<keyword evidence="10" id="KW-0143">Chaperone</keyword>
<dbReference type="GO" id="GO:0009279">
    <property type="term" value="C:cell outer membrane"/>
    <property type="evidence" value="ECO:0007669"/>
    <property type="project" value="UniProtKB-SubCell"/>
</dbReference>
<dbReference type="GO" id="GO:0015031">
    <property type="term" value="P:protein transport"/>
    <property type="evidence" value="ECO:0007669"/>
    <property type="project" value="UniProtKB-KW"/>
</dbReference>
<comment type="subcellular location">
    <subcellularLocation>
        <location evidence="1">Cell outer membrane</location>
        <topology evidence="1">Lipid-anchor</topology>
    </subcellularLocation>
</comment>
<dbReference type="SUPFAM" id="SSF89392">
    <property type="entry name" value="Prokaryotic lipoproteins and lipoprotein localization factors"/>
    <property type="match status" value="1"/>
</dbReference>